<evidence type="ECO:0000256" key="11">
    <source>
        <dbReference type="PIRSR" id="PIRSR607992-2"/>
    </source>
</evidence>
<comment type="caution">
    <text evidence="12">Lacks conserved residue(s) required for the propagation of feature annotation.</text>
</comment>
<keyword evidence="6 12" id="KW-0809">Transit peptide</keyword>
<dbReference type="GO" id="GO:0005743">
    <property type="term" value="C:mitochondrial inner membrane"/>
    <property type="evidence" value="ECO:0007669"/>
    <property type="project" value="UniProtKB-SubCell"/>
</dbReference>
<keyword evidence="5 12" id="KW-0999">Mitochondrion inner membrane</keyword>
<feature type="transmembrane region" description="Helical" evidence="12">
    <location>
        <begin position="66"/>
        <end position="82"/>
    </location>
</feature>
<dbReference type="PANTHER" id="PTHR13337">
    <property type="entry name" value="SUCCINATE DEHYDROGENASE"/>
    <property type="match status" value="1"/>
</dbReference>
<name>A0A7R9BHZ9_9CRUS</name>
<keyword evidence="3 12" id="KW-0813">Transport</keyword>
<keyword evidence="12" id="KW-0249">Electron transport</keyword>
<reference evidence="13" key="1">
    <citation type="submission" date="2020-11" db="EMBL/GenBank/DDBJ databases">
        <authorList>
            <person name="Tran Van P."/>
        </authorList>
    </citation>
    <scope>NUCLEOTIDE SEQUENCE</scope>
</reference>
<evidence type="ECO:0000256" key="10">
    <source>
        <dbReference type="PIRSR" id="PIRSR607992-1"/>
    </source>
</evidence>
<evidence type="ECO:0000256" key="6">
    <source>
        <dbReference type="ARBA" id="ARBA00022946"/>
    </source>
</evidence>
<evidence type="ECO:0000256" key="12">
    <source>
        <dbReference type="RuleBase" id="RU364031"/>
    </source>
</evidence>
<comment type="similarity">
    <text evidence="2 12">Belongs to the CybS family.</text>
</comment>
<feature type="binding site" description="axial binding residue" evidence="11">
    <location>
        <position position="97"/>
    </location>
    <ligand>
        <name>heme b</name>
        <dbReference type="ChEBI" id="CHEBI:60344"/>
        <note>ligand shared with SDHC</note>
    </ligand>
    <ligandPart>
        <name>Fe</name>
        <dbReference type="ChEBI" id="CHEBI:18248"/>
    </ligandPart>
</feature>
<evidence type="ECO:0000313" key="14">
    <source>
        <dbReference type="Proteomes" id="UP000678499"/>
    </source>
</evidence>
<evidence type="ECO:0000313" key="13">
    <source>
        <dbReference type="EMBL" id="CAD7275422.1"/>
    </source>
</evidence>
<protein>
    <recommendedName>
        <fullName evidence="12">Succinate dehydrogenase [ubiquinone] cytochrome b small subunit</fullName>
    </recommendedName>
</protein>
<evidence type="ECO:0000256" key="4">
    <source>
        <dbReference type="ARBA" id="ARBA00022692"/>
    </source>
</evidence>
<dbReference type="OrthoDB" id="18577at2759"/>
<proteinExistence type="inferred from homology"/>
<comment type="function">
    <text evidence="12">Membrane-anchoring subunit of succinate dehydrogenase (SDH) that is involved in complex II of the mitochondrial electron transport chain and is responsible for transferring electrons from succinate to ubiquinone (coenzyme Q).</text>
</comment>
<keyword evidence="4 12" id="KW-0812">Transmembrane</keyword>
<feature type="binding site" evidence="10">
    <location>
        <position position="109"/>
    </location>
    <ligand>
        <name>a ubiquinone</name>
        <dbReference type="ChEBI" id="CHEBI:16389"/>
        <note>ligand shared with IP/SDHB</note>
    </ligand>
</feature>
<comment type="subcellular location">
    <subcellularLocation>
        <location evidence="1 12">Mitochondrion inner membrane</location>
        <topology evidence="1 12">Multi-pass membrane protein</topology>
    </subcellularLocation>
</comment>
<sequence>MMLPMIRSASVLYRSTSTKLNPIAIAALNRTRSEPVDRSASQLVPVRTASSAVAVNRGKHWAFERVITLGLVGLIPASFVVYHPSMDYILAMGLCLHSHWGLHGVCADYIRPKLFGAALAKLAEVIVYILSFLAFGSVMYFNYTDVGLIPAFRMLWKL</sequence>
<dbReference type="EMBL" id="OA882452">
    <property type="protein sequence ID" value="CAD7275422.1"/>
    <property type="molecule type" value="Genomic_DNA"/>
</dbReference>
<evidence type="ECO:0000256" key="3">
    <source>
        <dbReference type="ARBA" id="ARBA00022448"/>
    </source>
</evidence>
<dbReference type="AlphaFoldDB" id="A0A7R9BHZ9"/>
<accession>A0A7R9BHZ9</accession>
<dbReference type="GO" id="GO:0006099">
    <property type="term" value="P:tricarboxylic acid cycle"/>
    <property type="evidence" value="ECO:0007669"/>
    <property type="project" value="UniProtKB-KW"/>
</dbReference>
<feature type="transmembrane region" description="Helical" evidence="12">
    <location>
        <begin position="122"/>
        <end position="143"/>
    </location>
</feature>
<dbReference type="GO" id="GO:0048039">
    <property type="term" value="F:ubiquinone binding"/>
    <property type="evidence" value="ECO:0007669"/>
    <property type="project" value="TreeGrafter"/>
</dbReference>
<organism evidence="13">
    <name type="scientific">Notodromas monacha</name>
    <dbReference type="NCBI Taxonomy" id="399045"/>
    <lineage>
        <taxon>Eukaryota</taxon>
        <taxon>Metazoa</taxon>
        <taxon>Ecdysozoa</taxon>
        <taxon>Arthropoda</taxon>
        <taxon>Crustacea</taxon>
        <taxon>Oligostraca</taxon>
        <taxon>Ostracoda</taxon>
        <taxon>Podocopa</taxon>
        <taxon>Podocopida</taxon>
        <taxon>Cypridocopina</taxon>
        <taxon>Cypridoidea</taxon>
        <taxon>Cyprididae</taxon>
        <taxon>Notodromas</taxon>
    </lineage>
</organism>
<keyword evidence="7 12" id="KW-1133">Transmembrane helix</keyword>
<evidence type="ECO:0000256" key="7">
    <source>
        <dbReference type="ARBA" id="ARBA00022989"/>
    </source>
</evidence>
<keyword evidence="8 12" id="KW-0496">Mitochondrion</keyword>
<dbReference type="Gene3D" id="1.20.1300.10">
    <property type="entry name" value="Fumarate reductase/succinate dehydrogenase, transmembrane subunit"/>
    <property type="match status" value="1"/>
</dbReference>
<keyword evidence="9 12" id="KW-0472">Membrane</keyword>
<dbReference type="EMBL" id="CAJPEX010000415">
    <property type="protein sequence ID" value="CAG0915574.1"/>
    <property type="molecule type" value="Genomic_DNA"/>
</dbReference>
<dbReference type="PANTHER" id="PTHR13337:SF2">
    <property type="entry name" value="SUCCINATE DEHYDROGENASE [UBIQUINONE] CYTOCHROME B SMALL SUBUNIT, MITOCHONDRIAL"/>
    <property type="match status" value="1"/>
</dbReference>
<keyword evidence="12" id="KW-0816">Tricarboxylic acid cycle</keyword>
<dbReference type="GO" id="GO:0020037">
    <property type="term" value="F:heme binding"/>
    <property type="evidence" value="ECO:0007669"/>
    <property type="project" value="TreeGrafter"/>
</dbReference>
<keyword evidence="14" id="KW-1185">Reference proteome</keyword>
<gene>
    <name evidence="13" type="ORF">NMOB1V02_LOCUS3218</name>
</gene>
<evidence type="ECO:0000256" key="9">
    <source>
        <dbReference type="ARBA" id="ARBA00023136"/>
    </source>
</evidence>
<dbReference type="GO" id="GO:0006121">
    <property type="term" value="P:mitochondrial electron transport, succinate to ubiquinone"/>
    <property type="evidence" value="ECO:0007669"/>
    <property type="project" value="TreeGrafter"/>
</dbReference>
<keyword evidence="11" id="KW-0408">Iron</keyword>
<keyword evidence="11 12" id="KW-0479">Metal-binding</keyword>
<keyword evidence="12" id="KW-0349">Heme</keyword>
<dbReference type="Pfam" id="PF05328">
    <property type="entry name" value="CybS"/>
    <property type="match status" value="1"/>
</dbReference>
<evidence type="ECO:0000256" key="8">
    <source>
        <dbReference type="ARBA" id="ARBA00023128"/>
    </source>
</evidence>
<dbReference type="InterPro" id="IPR034804">
    <property type="entry name" value="SQR/QFR_C/D"/>
</dbReference>
<dbReference type="Proteomes" id="UP000678499">
    <property type="component" value="Unassembled WGS sequence"/>
</dbReference>
<evidence type="ECO:0000256" key="5">
    <source>
        <dbReference type="ARBA" id="ARBA00022792"/>
    </source>
</evidence>
<dbReference type="GO" id="GO:0046872">
    <property type="term" value="F:metal ion binding"/>
    <property type="evidence" value="ECO:0007669"/>
    <property type="project" value="UniProtKB-KW"/>
</dbReference>
<evidence type="ECO:0000256" key="2">
    <source>
        <dbReference type="ARBA" id="ARBA00007294"/>
    </source>
</evidence>
<dbReference type="InterPro" id="IPR007992">
    <property type="entry name" value="CybS"/>
</dbReference>
<evidence type="ECO:0000256" key="1">
    <source>
        <dbReference type="ARBA" id="ARBA00004448"/>
    </source>
</evidence>